<organism evidence="1 2">
    <name type="scientific">Rhizophagus irregularis (strain DAOM 181602 / DAOM 197198 / MUCL 43194)</name>
    <name type="common">Arbuscular mycorrhizal fungus</name>
    <name type="synonym">Glomus intraradices</name>
    <dbReference type="NCBI Taxonomy" id="747089"/>
    <lineage>
        <taxon>Eukaryota</taxon>
        <taxon>Fungi</taxon>
        <taxon>Fungi incertae sedis</taxon>
        <taxon>Mucoromycota</taxon>
        <taxon>Glomeromycotina</taxon>
        <taxon>Glomeromycetes</taxon>
        <taxon>Glomerales</taxon>
        <taxon>Glomeraceae</taxon>
        <taxon>Rhizophagus</taxon>
    </lineage>
</organism>
<evidence type="ECO:0000313" key="2">
    <source>
        <dbReference type="Proteomes" id="UP000018888"/>
    </source>
</evidence>
<proteinExistence type="predicted"/>
<gene>
    <name evidence="1" type="ORF">GLOIN_2v1470249</name>
</gene>
<dbReference type="Proteomes" id="UP000018888">
    <property type="component" value="Unassembled WGS sequence"/>
</dbReference>
<dbReference type="AlphaFoldDB" id="A0A2P4QWE3"/>
<dbReference type="EMBL" id="AUPC02000007">
    <property type="protein sequence ID" value="POG81959.1"/>
    <property type="molecule type" value="Genomic_DNA"/>
</dbReference>
<dbReference type="VEuPathDB" id="FungiDB:RhiirFUN_007239"/>
<accession>A0A2P4QWE3</accession>
<comment type="caution">
    <text evidence="1">The sequence shown here is derived from an EMBL/GenBank/DDBJ whole genome shotgun (WGS) entry which is preliminary data.</text>
</comment>
<protein>
    <submittedName>
        <fullName evidence="1">Uncharacterized protein</fullName>
    </submittedName>
</protein>
<keyword evidence="2" id="KW-1185">Reference proteome</keyword>
<evidence type="ECO:0000313" key="1">
    <source>
        <dbReference type="EMBL" id="POG81959.1"/>
    </source>
</evidence>
<sequence length="151" mass="17431">MFRLANLSKTVIRRYSNNNNVTSKAHEFLTSDELKTFRNGAGLVTFGGAAVLGNWKLVNSSIDRSLVPINSKLDHIGNQNIELIKEVHFIKDRLNLTEKDRLPEKDCDKQVRTYFELFFTNLEELRSDFPPHNAYITHKSKCNLQLSFVFI</sequence>
<name>A0A2P4QWE3_RHIID</name>
<reference evidence="1 2" key="2">
    <citation type="journal article" date="2018" name="New Phytol.">
        <title>High intraspecific genome diversity in the model arbuscular mycorrhizal symbiont Rhizophagus irregularis.</title>
        <authorList>
            <person name="Chen E.C.H."/>
            <person name="Morin E."/>
            <person name="Beaudet D."/>
            <person name="Noel J."/>
            <person name="Yildirir G."/>
            <person name="Ndikumana S."/>
            <person name="Charron P."/>
            <person name="St-Onge C."/>
            <person name="Giorgi J."/>
            <person name="Kruger M."/>
            <person name="Marton T."/>
            <person name="Ropars J."/>
            <person name="Grigoriev I.V."/>
            <person name="Hainaut M."/>
            <person name="Henrissat B."/>
            <person name="Roux C."/>
            <person name="Martin F."/>
            <person name="Corradi N."/>
        </authorList>
    </citation>
    <scope>NUCLEOTIDE SEQUENCE [LARGE SCALE GENOMIC DNA]</scope>
    <source>
        <strain evidence="1 2">DAOM 197198</strain>
    </source>
</reference>
<reference evidence="1 2" key="1">
    <citation type="journal article" date="2013" name="Proc. Natl. Acad. Sci. U.S.A.">
        <title>Genome of an arbuscular mycorrhizal fungus provides insight into the oldest plant symbiosis.</title>
        <authorList>
            <person name="Tisserant E."/>
            <person name="Malbreil M."/>
            <person name="Kuo A."/>
            <person name="Kohler A."/>
            <person name="Symeonidi A."/>
            <person name="Balestrini R."/>
            <person name="Charron P."/>
            <person name="Duensing N."/>
            <person name="Frei Dit Frey N."/>
            <person name="Gianinazzi-Pearson V."/>
            <person name="Gilbert L.B."/>
            <person name="Handa Y."/>
            <person name="Herr J.R."/>
            <person name="Hijri M."/>
            <person name="Koul R."/>
            <person name="Kawaguchi M."/>
            <person name="Krajinski F."/>
            <person name="Lammers P.J."/>
            <person name="Masclaux F.G."/>
            <person name="Murat C."/>
            <person name="Morin E."/>
            <person name="Ndikumana S."/>
            <person name="Pagni M."/>
            <person name="Petitpierre D."/>
            <person name="Requena N."/>
            <person name="Rosikiewicz P."/>
            <person name="Riley R."/>
            <person name="Saito K."/>
            <person name="San Clemente H."/>
            <person name="Shapiro H."/>
            <person name="van Tuinen D."/>
            <person name="Becard G."/>
            <person name="Bonfante P."/>
            <person name="Paszkowski U."/>
            <person name="Shachar-Hill Y.Y."/>
            <person name="Tuskan G.A."/>
            <person name="Young P.W."/>
            <person name="Sanders I.R."/>
            <person name="Henrissat B."/>
            <person name="Rensing S.A."/>
            <person name="Grigoriev I.V."/>
            <person name="Corradi N."/>
            <person name="Roux C."/>
            <person name="Martin F."/>
        </authorList>
    </citation>
    <scope>NUCLEOTIDE SEQUENCE [LARGE SCALE GENOMIC DNA]</scope>
    <source>
        <strain evidence="1 2">DAOM 197198</strain>
    </source>
</reference>